<dbReference type="SUPFAM" id="SSF55464">
    <property type="entry name" value="Origin of replication-binding domain, RBD-like"/>
    <property type="match status" value="1"/>
</dbReference>
<evidence type="ECO:0000313" key="4">
    <source>
        <dbReference type="EMBL" id="QJB18648.1"/>
    </source>
</evidence>
<dbReference type="GO" id="GO:0042025">
    <property type="term" value="C:host cell nucleus"/>
    <property type="evidence" value="ECO:0007669"/>
    <property type="project" value="UniProtKB-SubCell"/>
</dbReference>
<dbReference type="PRINTS" id="PR00228">
    <property type="entry name" value="GEMCOATCLVL1"/>
</dbReference>
<accession>A0A858NF65</accession>
<dbReference type="Gene3D" id="3.40.1310.20">
    <property type="match status" value="1"/>
</dbReference>
<proteinExistence type="predicted"/>
<dbReference type="Gene3D" id="3.40.50.300">
    <property type="entry name" value="P-loop containing nucleotide triphosphate hydrolases"/>
    <property type="match status" value="1"/>
</dbReference>
<sequence length="340" mass="38264">MTFQVNYRYVLLTYAQCDDLSEWSILEHISSLGGECIIAREKHSDGGTHFHVFCDAGEKRKFRSRRADYFDVGGCHANISPSRGRPGEGYDYATKDGDIVAGGLARPSSVSTPETENKWSIICRAEDESDFWRLVEELDPKALATNFGNLRRFADWRFKPARVVYEHPSGLQFDLGAVPDLTVWRDEALGDGVVGRPKSLVIFGPTQVGKTTWARSLGNHVYFMGMMSGEVALRDMPDADYAVFDDIRGGIAFFPAWKEWLGAQQVVTVKKLYRDPVQVTWGKPSIWLTNMDPREQLRADVTMHTAQGKLDAINNDIDWLEGNCIFVNMENSIISHANTQ</sequence>
<protein>
    <recommendedName>
        <fullName evidence="2">Replication-associated protein</fullName>
    </recommendedName>
</protein>
<organism evidence="4">
    <name type="scientific">Genomoviridae sp</name>
    <dbReference type="NCBI Taxonomy" id="2202565"/>
    <lineage>
        <taxon>Viruses</taxon>
        <taxon>Monodnaviria</taxon>
        <taxon>Shotokuvirae</taxon>
        <taxon>Cressdnaviricota</taxon>
        <taxon>Repensiviricetes</taxon>
        <taxon>Geplafuvirales</taxon>
        <taxon>Genomoviridae</taxon>
    </lineage>
</organism>
<reference evidence="4" key="1">
    <citation type="submission" date="2020-04" db="EMBL/GenBank/DDBJ databases">
        <title>Genomes of microviruses in a sewage oxidation pond.</title>
        <authorList>
            <person name="Schreck J."/>
            <person name="Kraberger S."/>
            <person name="Scotch M."/>
            <person name="Halden R.U."/>
            <person name="Varsani A."/>
        </authorList>
    </citation>
    <scope>NUCLEOTIDE SEQUENCE</scope>
    <source>
        <strain evidence="4">6434_372</strain>
    </source>
</reference>
<keyword evidence="3" id="KW-1048">Host nucleus</keyword>
<dbReference type="SUPFAM" id="SSF52540">
    <property type="entry name" value="P-loop containing nucleoside triphosphate hydrolases"/>
    <property type="match status" value="1"/>
</dbReference>
<dbReference type="InterPro" id="IPR001301">
    <property type="entry name" value="Gemini_AL1_CLV"/>
</dbReference>
<evidence type="ECO:0000256" key="3">
    <source>
        <dbReference type="ARBA" id="ARBA00022562"/>
    </source>
</evidence>
<comment type="subcellular location">
    <subcellularLocation>
        <location evidence="1">Host nucleus</location>
    </subcellularLocation>
</comment>
<dbReference type="InterPro" id="IPR027417">
    <property type="entry name" value="P-loop_NTPase"/>
</dbReference>
<name>A0A858NF65_9VIRU</name>
<dbReference type="GO" id="GO:0005198">
    <property type="term" value="F:structural molecule activity"/>
    <property type="evidence" value="ECO:0007669"/>
    <property type="project" value="InterPro"/>
</dbReference>
<evidence type="ECO:0000256" key="2">
    <source>
        <dbReference type="ARBA" id="ARBA00014531"/>
    </source>
</evidence>
<evidence type="ECO:0000256" key="1">
    <source>
        <dbReference type="ARBA" id="ARBA00004147"/>
    </source>
</evidence>
<dbReference type="EMBL" id="MT309866">
    <property type="protein sequence ID" value="QJB18648.1"/>
    <property type="molecule type" value="Genomic_DNA"/>
</dbReference>